<protein>
    <submittedName>
        <fullName evidence="4">Molecular chaperone DnaK (HSP70)</fullName>
    </submittedName>
</protein>
<dbReference type="EMBL" id="VFPJ01000001">
    <property type="protein sequence ID" value="TQM42258.1"/>
    <property type="molecule type" value="Genomic_DNA"/>
</dbReference>
<dbReference type="Gene3D" id="3.90.640.10">
    <property type="entry name" value="Actin, Chain A, domain 4"/>
    <property type="match status" value="1"/>
</dbReference>
<accession>A0A543G845</accession>
<name>A0A543G845_9FLAO</name>
<reference evidence="4 5" key="1">
    <citation type="submission" date="2019-06" db="EMBL/GenBank/DDBJ databases">
        <title>Genomic Encyclopedia of Archaeal and Bacterial Type Strains, Phase II (KMG-II): from individual species to whole genera.</title>
        <authorList>
            <person name="Goeker M."/>
        </authorList>
    </citation>
    <scope>NUCLEOTIDE SEQUENCE [LARGE SCALE GENOMIC DNA]</scope>
    <source>
        <strain evidence="4 5">DSM 24789</strain>
    </source>
</reference>
<dbReference type="PANTHER" id="PTHR19375">
    <property type="entry name" value="HEAT SHOCK PROTEIN 70KDA"/>
    <property type="match status" value="1"/>
</dbReference>
<dbReference type="Gene3D" id="3.30.420.40">
    <property type="match status" value="4"/>
</dbReference>
<sequence>MNNELTLHNLIPSISNQEIVQDKLRNSTFIGIDFGTSTTVVSYTVFGKDLQPIITDVMPIKQLNHDGSYTENHIVPSCIAWFENKLFIGKTAKQLKSKLTYGRNLWYSFKMKLGVDNGPVYFSSELTKEHNSASIENPLDATKVFFKYLKNEIDNFIKTNELPFASYYSISIPASFEANQRKDLKEALDFANIPFQDSLFIDEPNAAFLSYLIEVNSNNLGNYNIPIDSPLHILVFDFGAGTCDISILEIGRKNGKLYSKNVAISKFEQLGGDDIDKQIVKEILFPQLLNQNGLEADDIKTPEYNKIILPKLQPIAENLKIKICKTVASNLVGRELPSIASSNKNIVLEQSFQILLPKYRLLFENPSLSFNEFNDIIDKFTNTSSELNSNDTPELKSIYSVINSALKKGNIENEDIDLVLLIGGSSYNPYIQTSLYKYFTQSEIEIPRDLQSHVSTGAAVNSFLQNGLNVDMIKPIISEPILIILENNTSRILVKDGTEIPYKDISVNGLFPRKDKQTKIEIPICVSSKEKILSIITIETPEGFNKEDEIQIHCEISHDKLIHFRAYIKDIEIKVEPLNPFSNTALTTEQIAEKKILKSLNEASKNNGGRPPVNLLKELANYYVKVNKHQKAAETFETVQSLDPINRYETSICFHYDKANMKNQSDKWAKIAFEKNPNGTNAYNLALIKENNGDFKKYEELMEIAVDRKLDAAFLSYGEYLLNRDKEKANLLLQNAFDKWYNEYKINILNKNNYMRLVKVASLLGKFEISEKVKLDFDKIKQENSVQWYNEDNLASDNKIYLPEINE</sequence>
<dbReference type="Pfam" id="PF00012">
    <property type="entry name" value="HSP70"/>
    <property type="match status" value="2"/>
</dbReference>
<dbReference type="Proteomes" id="UP000320773">
    <property type="component" value="Unassembled WGS sequence"/>
</dbReference>
<dbReference type="GO" id="GO:0005524">
    <property type="term" value="F:ATP binding"/>
    <property type="evidence" value="ECO:0007669"/>
    <property type="project" value="UniProtKB-KW"/>
</dbReference>
<dbReference type="InterPro" id="IPR019734">
    <property type="entry name" value="TPR_rpt"/>
</dbReference>
<evidence type="ECO:0000256" key="3">
    <source>
        <dbReference type="PROSITE-ProRule" id="PRU00339"/>
    </source>
</evidence>
<dbReference type="InterPro" id="IPR013126">
    <property type="entry name" value="Hsp_70_fam"/>
</dbReference>
<keyword evidence="1" id="KW-0547">Nucleotide-binding</keyword>
<feature type="repeat" description="TPR" evidence="3">
    <location>
        <begin position="613"/>
        <end position="646"/>
    </location>
</feature>
<dbReference type="RefSeq" id="WP_089080349.1">
    <property type="nucleotide sequence ID" value="NZ_VFPJ01000001.1"/>
</dbReference>
<dbReference type="InterPro" id="IPR043129">
    <property type="entry name" value="ATPase_NBD"/>
</dbReference>
<evidence type="ECO:0000256" key="1">
    <source>
        <dbReference type="ARBA" id="ARBA00022741"/>
    </source>
</evidence>
<dbReference type="PROSITE" id="PS50005">
    <property type="entry name" value="TPR"/>
    <property type="match status" value="1"/>
</dbReference>
<dbReference type="AlphaFoldDB" id="A0A543G845"/>
<evidence type="ECO:0000313" key="5">
    <source>
        <dbReference type="Proteomes" id="UP000320773"/>
    </source>
</evidence>
<evidence type="ECO:0000256" key="2">
    <source>
        <dbReference type="ARBA" id="ARBA00022840"/>
    </source>
</evidence>
<dbReference type="SUPFAM" id="SSF53067">
    <property type="entry name" value="Actin-like ATPase domain"/>
    <property type="match status" value="2"/>
</dbReference>
<proteinExistence type="predicted"/>
<organism evidence="4 5">
    <name type="scientific">Flavobacterium branchiophilum</name>
    <dbReference type="NCBI Taxonomy" id="55197"/>
    <lineage>
        <taxon>Bacteria</taxon>
        <taxon>Pseudomonadati</taxon>
        <taxon>Bacteroidota</taxon>
        <taxon>Flavobacteriia</taxon>
        <taxon>Flavobacteriales</taxon>
        <taxon>Flavobacteriaceae</taxon>
        <taxon>Flavobacterium</taxon>
    </lineage>
</organism>
<dbReference type="GO" id="GO:0140662">
    <property type="term" value="F:ATP-dependent protein folding chaperone"/>
    <property type="evidence" value="ECO:0007669"/>
    <property type="project" value="InterPro"/>
</dbReference>
<evidence type="ECO:0000313" key="4">
    <source>
        <dbReference type="EMBL" id="TQM42258.1"/>
    </source>
</evidence>
<comment type="caution">
    <text evidence="4">The sequence shown here is derived from an EMBL/GenBank/DDBJ whole genome shotgun (WGS) entry which is preliminary data.</text>
</comment>
<keyword evidence="2" id="KW-0067">ATP-binding</keyword>
<gene>
    <name evidence="4" type="ORF">BC670_3302</name>
</gene>
<keyword evidence="3" id="KW-0802">TPR repeat</keyword>